<dbReference type="GO" id="GO:0005634">
    <property type="term" value="C:nucleus"/>
    <property type="evidence" value="ECO:0007669"/>
    <property type="project" value="UniProtKB-SubCell"/>
</dbReference>
<feature type="compositionally biased region" description="Basic and acidic residues" evidence="10">
    <location>
        <begin position="544"/>
        <end position="553"/>
    </location>
</feature>
<evidence type="ECO:0000256" key="3">
    <source>
        <dbReference type="ARBA" id="ARBA00006187"/>
    </source>
</evidence>
<dbReference type="PANTHER" id="PTHR19321">
    <property type="entry name" value="PROTEIN REGULATOR OF CYTOKINESIS 1 PRC1-RELATED"/>
    <property type="match status" value="1"/>
</dbReference>
<dbReference type="InterPro" id="IPR007145">
    <property type="entry name" value="MAP65_Ase1_PRC1"/>
</dbReference>
<proteinExistence type="inferred from homology"/>
<protein>
    <recommendedName>
        <fullName evidence="13">65-kDa microtubule-associated protein 1-like</fullName>
    </recommendedName>
</protein>
<dbReference type="EMBL" id="JABEZV010000002">
    <property type="protein sequence ID" value="MBA0705647.1"/>
    <property type="molecule type" value="Genomic_DNA"/>
</dbReference>
<gene>
    <name evidence="11" type="ORF">Golax_017828</name>
</gene>
<evidence type="ECO:0000256" key="8">
    <source>
        <dbReference type="ARBA" id="ARBA00023242"/>
    </source>
</evidence>
<feature type="coiled-coil region" evidence="9">
    <location>
        <begin position="155"/>
        <end position="182"/>
    </location>
</feature>
<feature type="coiled-coil region" evidence="9">
    <location>
        <begin position="49"/>
        <end position="76"/>
    </location>
</feature>
<evidence type="ECO:0000256" key="4">
    <source>
        <dbReference type="ARBA" id="ARBA00022490"/>
    </source>
</evidence>
<dbReference type="Pfam" id="PF03999">
    <property type="entry name" value="MAP65_ASE1"/>
    <property type="match status" value="1"/>
</dbReference>
<dbReference type="Gene3D" id="1.20.58.1520">
    <property type="match status" value="1"/>
</dbReference>
<evidence type="ECO:0000256" key="7">
    <source>
        <dbReference type="ARBA" id="ARBA00023212"/>
    </source>
</evidence>
<dbReference type="GO" id="GO:0000911">
    <property type="term" value="P:cytokinesis by cell plate formation"/>
    <property type="evidence" value="ECO:0007669"/>
    <property type="project" value="TreeGrafter"/>
</dbReference>
<evidence type="ECO:0000256" key="1">
    <source>
        <dbReference type="ARBA" id="ARBA00004123"/>
    </source>
</evidence>
<feature type="compositionally biased region" description="Basic and acidic residues" evidence="10">
    <location>
        <begin position="476"/>
        <end position="489"/>
    </location>
</feature>
<keyword evidence="5" id="KW-0597">Phosphoprotein</keyword>
<evidence type="ECO:0000256" key="10">
    <source>
        <dbReference type="SAM" id="MobiDB-lite"/>
    </source>
</evidence>
<evidence type="ECO:0000313" key="11">
    <source>
        <dbReference type="EMBL" id="MBA0705647.1"/>
    </source>
</evidence>
<evidence type="ECO:0000256" key="9">
    <source>
        <dbReference type="SAM" id="Coils"/>
    </source>
</evidence>
<keyword evidence="6" id="KW-0493">Microtubule</keyword>
<dbReference type="GO" id="GO:0000226">
    <property type="term" value="P:microtubule cytoskeleton organization"/>
    <property type="evidence" value="ECO:0007669"/>
    <property type="project" value="InterPro"/>
</dbReference>
<dbReference type="PANTHER" id="PTHR19321:SF41">
    <property type="entry name" value="FASCETTO-RELATED"/>
    <property type="match status" value="1"/>
</dbReference>
<dbReference type="AlphaFoldDB" id="A0A7J8Z1E8"/>
<comment type="similarity">
    <text evidence="3">Belongs to the MAP65/ASE1 family.</text>
</comment>
<dbReference type="GO" id="GO:0005874">
    <property type="term" value="C:microtubule"/>
    <property type="evidence" value="ECO:0007669"/>
    <property type="project" value="UniProtKB-KW"/>
</dbReference>
<organism evidence="11 12">
    <name type="scientific">Gossypium laxum</name>
    <dbReference type="NCBI Taxonomy" id="34288"/>
    <lineage>
        <taxon>Eukaryota</taxon>
        <taxon>Viridiplantae</taxon>
        <taxon>Streptophyta</taxon>
        <taxon>Embryophyta</taxon>
        <taxon>Tracheophyta</taxon>
        <taxon>Spermatophyta</taxon>
        <taxon>Magnoliopsida</taxon>
        <taxon>eudicotyledons</taxon>
        <taxon>Gunneridae</taxon>
        <taxon>Pentapetalae</taxon>
        <taxon>rosids</taxon>
        <taxon>malvids</taxon>
        <taxon>Malvales</taxon>
        <taxon>Malvaceae</taxon>
        <taxon>Malvoideae</taxon>
        <taxon>Gossypium</taxon>
    </lineage>
</organism>
<comment type="subcellular location">
    <subcellularLocation>
        <location evidence="2">Cytoplasm</location>
        <location evidence="2">Cytoskeleton</location>
    </subcellularLocation>
    <subcellularLocation>
        <location evidence="1">Nucleus</location>
    </subcellularLocation>
</comment>
<reference evidence="11 12" key="1">
    <citation type="journal article" date="2019" name="Genome Biol. Evol.">
        <title>Insights into the evolution of the New World diploid cottons (Gossypium, subgenus Houzingenia) based on genome sequencing.</title>
        <authorList>
            <person name="Grover C.E."/>
            <person name="Arick M.A. 2nd"/>
            <person name="Thrash A."/>
            <person name="Conover J.L."/>
            <person name="Sanders W.S."/>
            <person name="Peterson D.G."/>
            <person name="Frelichowski J.E."/>
            <person name="Scheffler J.A."/>
            <person name="Scheffler B.E."/>
            <person name="Wendel J.F."/>
        </authorList>
    </citation>
    <scope>NUCLEOTIDE SEQUENCE [LARGE SCALE GENOMIC DNA]</scope>
    <source>
        <strain evidence="11">4</strain>
        <tissue evidence="11">Leaf</tissue>
    </source>
</reference>
<keyword evidence="7" id="KW-0206">Cytoskeleton</keyword>
<sequence>MAVTEAENPLVGEITCGSLLQKLQEIWDEVGESDEERDKMLLQIEQECLDVYKRKVEQAAKSRAQLLQALSDAKLELSTLVSALGDKSFISIPETTLGTINEQLAAIAPALEQLLKQKEERVKEFSDIQSQIQKICGEIAGNASEQTGAPAVDESDLSLKKLNEYQVKLQELQKEKSDRLHKVLEFVSTVHDLCAVLGMDFFSTVTEVHPSLDDTTGVQSKSISNDTLLRLAETVSALNEDKKQRLHKLQELATQLIDLWNLMDTPEEERILFDHVTCHTSASVDGVTVPGALALDLIEQAEVEVERLDQLKASRMKEIAFKKQVELEEIFARAHIEIDPEAAREKIMALIDSGNVEPTELLADMDNQIAKAKEEVLSRKEILDRVEKWMSACEEESWLEDYNRDENRYNSSRGAHLNLKRAEKARILVSKIPGMVDTLVAKTRAWEEDRGISFSYDGVPLLAMLDEYAMLRQEREEEKRRLRDQKKYGEQQNTEQEAIFGSKPSPARPSGTKKVVGPRANGGTNGTPSRRLSLNATQNGSRSATKDGKRDSMKLAAPANFVAISKEDAASHVSGTDPVPASP</sequence>
<keyword evidence="12" id="KW-1185">Reference proteome</keyword>
<dbReference type="Proteomes" id="UP000593574">
    <property type="component" value="Unassembled WGS sequence"/>
</dbReference>
<name>A0A7J8Z1E8_9ROSI</name>
<dbReference type="GO" id="GO:0005819">
    <property type="term" value="C:spindle"/>
    <property type="evidence" value="ECO:0007669"/>
    <property type="project" value="TreeGrafter"/>
</dbReference>
<evidence type="ECO:0000256" key="5">
    <source>
        <dbReference type="ARBA" id="ARBA00022553"/>
    </source>
</evidence>
<keyword evidence="9" id="KW-0175">Coiled coil</keyword>
<evidence type="ECO:0000256" key="2">
    <source>
        <dbReference type="ARBA" id="ARBA00004245"/>
    </source>
</evidence>
<keyword evidence="8" id="KW-0539">Nucleus</keyword>
<comment type="caution">
    <text evidence="11">The sequence shown here is derived from an EMBL/GenBank/DDBJ whole genome shotgun (WGS) entry which is preliminary data.</text>
</comment>
<dbReference type="FunFam" id="1.20.58.1520:FF:000002">
    <property type="entry name" value="65-kDa microtubule-associated protein 6"/>
    <property type="match status" value="1"/>
</dbReference>
<dbReference type="GO" id="GO:0008017">
    <property type="term" value="F:microtubule binding"/>
    <property type="evidence" value="ECO:0007669"/>
    <property type="project" value="InterPro"/>
</dbReference>
<dbReference type="GO" id="GO:0005737">
    <property type="term" value="C:cytoplasm"/>
    <property type="evidence" value="ECO:0007669"/>
    <property type="project" value="TreeGrafter"/>
</dbReference>
<keyword evidence="4" id="KW-0963">Cytoplasm</keyword>
<accession>A0A7J8Z1E8</accession>
<feature type="region of interest" description="Disordered" evidence="10">
    <location>
        <begin position="476"/>
        <end position="554"/>
    </location>
</feature>
<evidence type="ECO:0000256" key="6">
    <source>
        <dbReference type="ARBA" id="ARBA00022701"/>
    </source>
</evidence>
<feature type="compositionally biased region" description="Polar residues" evidence="10">
    <location>
        <begin position="526"/>
        <end position="543"/>
    </location>
</feature>
<evidence type="ECO:0008006" key="13">
    <source>
        <dbReference type="Google" id="ProtNLM"/>
    </source>
</evidence>
<evidence type="ECO:0000313" key="12">
    <source>
        <dbReference type="Proteomes" id="UP000593574"/>
    </source>
</evidence>